<organism evidence="3 4">
    <name type="scientific">Acidithiobacillus marinus</name>
    <dbReference type="NCBI Taxonomy" id="187490"/>
    <lineage>
        <taxon>Bacteria</taxon>
        <taxon>Pseudomonadati</taxon>
        <taxon>Pseudomonadota</taxon>
        <taxon>Acidithiobacillia</taxon>
        <taxon>Acidithiobacillales</taxon>
        <taxon>Acidithiobacillaceae</taxon>
        <taxon>Acidithiobacillus</taxon>
    </lineage>
</organism>
<dbReference type="InParanoid" id="A0A2I1DJQ8"/>
<proteinExistence type="inferred from homology"/>
<protein>
    <submittedName>
        <fullName evidence="3">Prevent-host-death protein</fullName>
    </submittedName>
</protein>
<name>A0A2I1DJQ8_9PROT</name>
<dbReference type="EMBL" id="MXAV01000043">
    <property type="protein sequence ID" value="PKY10111.1"/>
    <property type="molecule type" value="Genomic_DNA"/>
</dbReference>
<dbReference type="SUPFAM" id="SSF143120">
    <property type="entry name" value="YefM-like"/>
    <property type="match status" value="1"/>
</dbReference>
<evidence type="ECO:0000256" key="2">
    <source>
        <dbReference type="SAM" id="MobiDB-lite"/>
    </source>
</evidence>
<dbReference type="InterPro" id="IPR036165">
    <property type="entry name" value="YefM-like_sf"/>
</dbReference>
<dbReference type="Proteomes" id="UP000234329">
    <property type="component" value="Unassembled WGS sequence"/>
</dbReference>
<keyword evidence="4" id="KW-1185">Reference proteome</keyword>
<dbReference type="OrthoDB" id="9800503at2"/>
<gene>
    <name evidence="3" type="ORF">B1757_11445</name>
</gene>
<comment type="caution">
    <text evidence="3">The sequence shown here is derived from an EMBL/GenBank/DDBJ whole genome shotgun (WGS) entry which is preliminary data.</text>
</comment>
<sequence>MPPHYAQNKVSPDYEQSEEVGSYEAKTKLPELLRGIQAGNRYTITLRGEAVADLVPAEGNKHTDAMAAVDEMLSFMQARQPVGGIDLKALINEGRA</sequence>
<evidence type="ECO:0000256" key="1">
    <source>
        <dbReference type="ARBA" id="ARBA00009981"/>
    </source>
</evidence>
<reference evidence="3 4" key="1">
    <citation type="submission" date="2017-03" db="EMBL/GenBank/DDBJ databases">
        <title>Draft genime sequence of the acidophilic sulfur-oxidizing bacterium Acidithiobacillus sp. SH, isolated from seawater.</title>
        <authorList>
            <person name="Sharmin S."/>
            <person name="Tokuhisa M."/>
            <person name="Kanao T."/>
            <person name="Kamimura K."/>
        </authorList>
    </citation>
    <scope>NUCLEOTIDE SEQUENCE [LARGE SCALE GENOMIC DNA]</scope>
    <source>
        <strain evidence="3 4">SH</strain>
    </source>
</reference>
<feature type="region of interest" description="Disordered" evidence="2">
    <location>
        <begin position="1"/>
        <end position="23"/>
    </location>
</feature>
<evidence type="ECO:0000313" key="4">
    <source>
        <dbReference type="Proteomes" id="UP000234329"/>
    </source>
</evidence>
<accession>A0A2I1DJQ8</accession>
<dbReference type="AlphaFoldDB" id="A0A2I1DJQ8"/>
<evidence type="ECO:0000313" key="3">
    <source>
        <dbReference type="EMBL" id="PKY10111.1"/>
    </source>
</evidence>
<comment type="similarity">
    <text evidence="1">Belongs to the phD/YefM antitoxin family.</text>
</comment>